<dbReference type="EMBL" id="JAYKXN010000008">
    <property type="protein sequence ID" value="KAK7263660.1"/>
    <property type="molecule type" value="Genomic_DNA"/>
</dbReference>
<evidence type="ECO:0000313" key="2">
    <source>
        <dbReference type="EMBL" id="KAK7263660.1"/>
    </source>
</evidence>
<feature type="region of interest" description="Disordered" evidence="1">
    <location>
        <begin position="1"/>
        <end position="62"/>
    </location>
</feature>
<accession>A0AAN9EW07</accession>
<dbReference type="AlphaFoldDB" id="A0AAN9EW07"/>
<proteinExistence type="predicted"/>
<dbReference type="Proteomes" id="UP001359559">
    <property type="component" value="Unassembled WGS sequence"/>
</dbReference>
<protein>
    <submittedName>
        <fullName evidence="2">Uncharacterized protein</fullName>
    </submittedName>
</protein>
<keyword evidence="3" id="KW-1185">Reference proteome</keyword>
<name>A0AAN9EW07_CLITE</name>
<evidence type="ECO:0000313" key="3">
    <source>
        <dbReference type="Proteomes" id="UP001359559"/>
    </source>
</evidence>
<feature type="compositionally biased region" description="Polar residues" evidence="1">
    <location>
        <begin position="16"/>
        <end position="30"/>
    </location>
</feature>
<comment type="caution">
    <text evidence="2">The sequence shown here is derived from an EMBL/GenBank/DDBJ whole genome shotgun (WGS) entry which is preliminary data.</text>
</comment>
<evidence type="ECO:0000256" key="1">
    <source>
        <dbReference type="SAM" id="MobiDB-lite"/>
    </source>
</evidence>
<sequence length="86" mass="9410">MSQNVDVFSPDDNAQGIPNPSASGNQSSEGSCHGKSDPAWKHSFPNTKPGFAEKQSNTHREHPISHLLPFSLYKDFLSLKTLPSCE</sequence>
<organism evidence="2 3">
    <name type="scientific">Clitoria ternatea</name>
    <name type="common">Butterfly pea</name>
    <dbReference type="NCBI Taxonomy" id="43366"/>
    <lineage>
        <taxon>Eukaryota</taxon>
        <taxon>Viridiplantae</taxon>
        <taxon>Streptophyta</taxon>
        <taxon>Embryophyta</taxon>
        <taxon>Tracheophyta</taxon>
        <taxon>Spermatophyta</taxon>
        <taxon>Magnoliopsida</taxon>
        <taxon>eudicotyledons</taxon>
        <taxon>Gunneridae</taxon>
        <taxon>Pentapetalae</taxon>
        <taxon>rosids</taxon>
        <taxon>fabids</taxon>
        <taxon>Fabales</taxon>
        <taxon>Fabaceae</taxon>
        <taxon>Papilionoideae</taxon>
        <taxon>50 kb inversion clade</taxon>
        <taxon>NPAAA clade</taxon>
        <taxon>indigoferoid/millettioid clade</taxon>
        <taxon>Phaseoleae</taxon>
        <taxon>Clitoria</taxon>
    </lineage>
</organism>
<gene>
    <name evidence="2" type="ORF">RJT34_31254</name>
</gene>
<reference evidence="2 3" key="1">
    <citation type="submission" date="2024-01" db="EMBL/GenBank/DDBJ databases">
        <title>The genomes of 5 underutilized Papilionoideae crops provide insights into root nodulation and disease resistance.</title>
        <authorList>
            <person name="Yuan L."/>
        </authorList>
    </citation>
    <scope>NUCLEOTIDE SEQUENCE [LARGE SCALE GENOMIC DNA]</scope>
    <source>
        <strain evidence="2">LY-2023</strain>
        <tissue evidence="2">Leaf</tissue>
    </source>
</reference>